<protein>
    <submittedName>
        <fullName evidence="2">Uncharacterized protein</fullName>
    </submittedName>
</protein>
<dbReference type="EMBL" id="JARJLG010000286">
    <property type="protein sequence ID" value="KAJ7719884.1"/>
    <property type="molecule type" value="Genomic_DNA"/>
</dbReference>
<feature type="compositionally biased region" description="Polar residues" evidence="1">
    <location>
        <begin position="58"/>
        <end position="79"/>
    </location>
</feature>
<dbReference type="Proteomes" id="UP001215280">
    <property type="component" value="Unassembled WGS sequence"/>
</dbReference>
<comment type="caution">
    <text evidence="2">The sequence shown here is derived from an EMBL/GenBank/DDBJ whole genome shotgun (WGS) entry which is preliminary data.</text>
</comment>
<name>A0AAD7MJ29_9AGAR</name>
<sequence>MPWTQTGTLPGRPRALRGAAVTRGTFSESPRSVAVGSQLDGPLEVMEMAPEPQPTNPGPSSSVADSESIHPSSNDMGSSIKTEIRTLPGRPRFQTPTLTWQNPFHDSYISMPPAAREISSLRLDSNHHSYKDTSLETWIDTAKQLAPSFLEDSSLVFALLIDSPLSSSKFLPVHNVPPHLSNHNWFLQVDDRSDDEANTDDEILDLPDNYEVEEEEGAEVQQEPPELEQSEDMALLRELQKLTLGSEPLPPRAVFTNLHDILFIKDLGIPPPTKWQGRPNSCQEQDLTQIFRPSSSDFRQLLVEVQSANFQNAFSLMDSVEPSFLGSITGQANAPFTKISADSLRTYGKEESRLLLTVQHYAAQDSRSRVPPMTFTLEQEKALFTLKVALAQCVAAPLPDSRHAVDRAVSQLLSSLYFPQQTGSFERPVIAFVCIQAIKQGNDGWVSANQICKVLSYVRFAIRLRALEEIASGGKDQDSILQFCNSMLMGEHSIHAEVCRMLRHSVRASKKQNPHALLRRGLELSVQKRWITPNMWRRFLRNLVRTLKDLITTKVLLGIAREELGAKDPLDRIHDRGSMEVGWGPISSDPELEYSPGSKKLLKAFLRKQCMGLKLSSNWFRVDQMAFEAWLANIQRAVEIVYVLVHIVGAPIPLTTAQESFLLITSTDGSGHPQYRDTFVAKGCIAFIRRGVGDHSGERRPWADRLLLLPSEISQEIYLLVNVVRPVEVILLLHNPKVLPVQMKARLEAIRNARDHIFWSGGKTMTAHQKGEAFARETGDLDLGIRIGLKDYRKMATAWAPPKLRGEALRPIETTVADKQAGRTVATSQQNYGVLGSNHGMHPLLRQQQLHEIRQWHEFLGFGRNVARSTQSLILFRRDVTARLDVPSRHWSGRTWRPKMSLKRDEEIIAAATADVEDNNSGVTYTRVSVGYEFQTHRPQFMPCTFFAGQRDGFGHHETNLPFESQLVQHLEYPCRELWMLFEHIHRRERARIEPPSRPRKRRGLLNLQANLSALSTQYLVPVPDPQMIRGTTPISAPTWALLSLAQFLLRKLTLH</sequence>
<keyword evidence="3" id="KW-1185">Reference proteome</keyword>
<evidence type="ECO:0000313" key="2">
    <source>
        <dbReference type="EMBL" id="KAJ7719884.1"/>
    </source>
</evidence>
<organism evidence="2 3">
    <name type="scientific">Mycena maculata</name>
    <dbReference type="NCBI Taxonomy" id="230809"/>
    <lineage>
        <taxon>Eukaryota</taxon>
        <taxon>Fungi</taxon>
        <taxon>Dikarya</taxon>
        <taxon>Basidiomycota</taxon>
        <taxon>Agaricomycotina</taxon>
        <taxon>Agaricomycetes</taxon>
        <taxon>Agaricomycetidae</taxon>
        <taxon>Agaricales</taxon>
        <taxon>Marasmiineae</taxon>
        <taxon>Mycenaceae</taxon>
        <taxon>Mycena</taxon>
    </lineage>
</organism>
<evidence type="ECO:0000256" key="1">
    <source>
        <dbReference type="SAM" id="MobiDB-lite"/>
    </source>
</evidence>
<gene>
    <name evidence="2" type="ORF">DFH07DRAFT_784546</name>
</gene>
<evidence type="ECO:0000313" key="3">
    <source>
        <dbReference type="Proteomes" id="UP001215280"/>
    </source>
</evidence>
<feature type="region of interest" description="Disordered" evidence="1">
    <location>
        <begin position="23"/>
        <end position="79"/>
    </location>
</feature>
<reference evidence="2" key="1">
    <citation type="submission" date="2023-03" db="EMBL/GenBank/DDBJ databases">
        <title>Massive genome expansion in bonnet fungi (Mycena s.s.) driven by repeated elements and novel gene families across ecological guilds.</title>
        <authorList>
            <consortium name="Lawrence Berkeley National Laboratory"/>
            <person name="Harder C.B."/>
            <person name="Miyauchi S."/>
            <person name="Viragh M."/>
            <person name="Kuo A."/>
            <person name="Thoen E."/>
            <person name="Andreopoulos B."/>
            <person name="Lu D."/>
            <person name="Skrede I."/>
            <person name="Drula E."/>
            <person name="Henrissat B."/>
            <person name="Morin E."/>
            <person name="Kohler A."/>
            <person name="Barry K."/>
            <person name="LaButti K."/>
            <person name="Morin E."/>
            <person name="Salamov A."/>
            <person name="Lipzen A."/>
            <person name="Mereny Z."/>
            <person name="Hegedus B."/>
            <person name="Baldrian P."/>
            <person name="Stursova M."/>
            <person name="Weitz H."/>
            <person name="Taylor A."/>
            <person name="Grigoriev I.V."/>
            <person name="Nagy L.G."/>
            <person name="Martin F."/>
            <person name="Kauserud H."/>
        </authorList>
    </citation>
    <scope>NUCLEOTIDE SEQUENCE</scope>
    <source>
        <strain evidence="2">CBHHK188m</strain>
    </source>
</reference>
<accession>A0AAD7MJ29</accession>
<dbReference type="AlphaFoldDB" id="A0AAD7MJ29"/>
<proteinExistence type="predicted"/>